<keyword evidence="2" id="KW-1185">Reference proteome</keyword>
<dbReference type="InterPro" id="IPR013783">
    <property type="entry name" value="Ig-like_fold"/>
</dbReference>
<reference evidence="1 2" key="1">
    <citation type="submission" date="2019-02" db="EMBL/GenBank/DDBJ databases">
        <title>Deep-cultivation of Planctomycetes and their phenomic and genomic characterization uncovers novel biology.</title>
        <authorList>
            <person name="Wiegand S."/>
            <person name="Jogler M."/>
            <person name="Boedeker C."/>
            <person name="Pinto D."/>
            <person name="Vollmers J."/>
            <person name="Rivas-Marin E."/>
            <person name="Kohn T."/>
            <person name="Peeters S.H."/>
            <person name="Heuer A."/>
            <person name="Rast P."/>
            <person name="Oberbeckmann S."/>
            <person name="Bunk B."/>
            <person name="Jeske O."/>
            <person name="Meyerdierks A."/>
            <person name="Storesund J.E."/>
            <person name="Kallscheuer N."/>
            <person name="Luecker S."/>
            <person name="Lage O.M."/>
            <person name="Pohl T."/>
            <person name="Merkel B.J."/>
            <person name="Hornburger P."/>
            <person name="Mueller R.-W."/>
            <person name="Bruemmer F."/>
            <person name="Labrenz M."/>
            <person name="Spormann A.M."/>
            <person name="Op den Camp H."/>
            <person name="Overmann J."/>
            <person name="Amann R."/>
            <person name="Jetten M.S.M."/>
            <person name="Mascher T."/>
            <person name="Medema M.H."/>
            <person name="Devos D.P."/>
            <person name="Kaster A.-K."/>
            <person name="Ovreas L."/>
            <person name="Rohde M."/>
            <person name="Galperin M.Y."/>
            <person name="Jogler C."/>
        </authorList>
    </citation>
    <scope>NUCLEOTIDE SEQUENCE [LARGE SCALE GENOMIC DNA]</scope>
    <source>
        <strain evidence="1 2">Pan241w</strain>
    </source>
</reference>
<organism evidence="1 2">
    <name type="scientific">Gimesia alba</name>
    <dbReference type="NCBI Taxonomy" id="2527973"/>
    <lineage>
        <taxon>Bacteria</taxon>
        <taxon>Pseudomonadati</taxon>
        <taxon>Planctomycetota</taxon>
        <taxon>Planctomycetia</taxon>
        <taxon>Planctomycetales</taxon>
        <taxon>Planctomycetaceae</taxon>
        <taxon>Gimesia</taxon>
    </lineage>
</organism>
<dbReference type="Pfam" id="PF07610">
    <property type="entry name" value="DUF1573"/>
    <property type="match status" value="1"/>
</dbReference>
<dbReference type="AlphaFoldDB" id="A0A517RAD9"/>
<dbReference type="KEGG" id="gaz:Pan241w_08120"/>
<accession>A0A517RAD9</accession>
<gene>
    <name evidence="1" type="ORF">Pan241w_08120</name>
</gene>
<protein>
    <recommendedName>
        <fullName evidence="3">DUF1573 domain-containing protein</fullName>
    </recommendedName>
</protein>
<evidence type="ECO:0000313" key="1">
    <source>
        <dbReference type="EMBL" id="QDT40753.1"/>
    </source>
</evidence>
<proteinExistence type="predicted"/>
<dbReference type="InterPro" id="IPR011467">
    <property type="entry name" value="DUF1573"/>
</dbReference>
<dbReference type="EMBL" id="CP036269">
    <property type="protein sequence ID" value="QDT40753.1"/>
    <property type="molecule type" value="Genomic_DNA"/>
</dbReference>
<dbReference type="Proteomes" id="UP000317171">
    <property type="component" value="Chromosome"/>
</dbReference>
<sequence length="320" mass="35381">MLSSLLLLVSNGCDDSNAMQGLDTELTGVIDLGVIQPDVTSGQFVITCHDPAGTVISDLKPSCGCTTIENRLPRQLDQGESATFNFSFDATKMFGDIKKRITVIEYRSKAQVQHEIQILAKVDRSLNATISPDSINLGHFGCWEPIECKIKIQRVGRPIRKCGLLNVLPDWLSAQVRDLSEFQKYVDFIIDRSHTPGKFREQVVIGADDEKLTCLIEGYAHEGPFITSSVIAGKFSQGTWDFVIPVKHAPDELIEIQSIKIDEVSLSNWKMNSKGKTQSDVYLNYDGTNLNQKLLNLTINVIQGGVQAEVSSKLILQKPG</sequence>
<evidence type="ECO:0008006" key="3">
    <source>
        <dbReference type="Google" id="ProtNLM"/>
    </source>
</evidence>
<dbReference type="Gene3D" id="2.60.40.10">
    <property type="entry name" value="Immunoglobulins"/>
    <property type="match status" value="1"/>
</dbReference>
<name>A0A517RAD9_9PLAN</name>
<evidence type="ECO:0000313" key="2">
    <source>
        <dbReference type="Proteomes" id="UP000317171"/>
    </source>
</evidence>